<feature type="domain" description="Macro" evidence="1">
    <location>
        <begin position="15"/>
        <end position="196"/>
    </location>
</feature>
<protein>
    <submittedName>
        <fullName evidence="2">Macro domain-containing protein</fullName>
    </submittedName>
</protein>
<evidence type="ECO:0000313" key="3">
    <source>
        <dbReference type="Proteomes" id="UP001499959"/>
    </source>
</evidence>
<reference evidence="3" key="1">
    <citation type="journal article" date="2019" name="Int. J. Syst. Evol. Microbiol.">
        <title>The Global Catalogue of Microorganisms (GCM) 10K type strain sequencing project: providing services to taxonomists for standard genome sequencing and annotation.</title>
        <authorList>
            <consortium name="The Broad Institute Genomics Platform"/>
            <consortium name="The Broad Institute Genome Sequencing Center for Infectious Disease"/>
            <person name="Wu L."/>
            <person name="Ma J."/>
        </authorList>
    </citation>
    <scope>NUCLEOTIDE SEQUENCE [LARGE SCALE GENOMIC DNA]</scope>
    <source>
        <strain evidence="3">JCM 18204</strain>
    </source>
</reference>
<name>A0ABP9BC00_9GAMM</name>
<dbReference type="Gene3D" id="3.40.220.10">
    <property type="entry name" value="Leucine Aminopeptidase, subunit E, domain 1"/>
    <property type="match status" value="1"/>
</dbReference>
<evidence type="ECO:0000313" key="2">
    <source>
        <dbReference type="EMBL" id="GAA4792416.1"/>
    </source>
</evidence>
<sequence>MLKRLTLIDLSEPLVHAWREAFRDIEGVHIVQGDFFSLPADAMVSPANSFGIMDGGLDLAIRNELGFHVETAVQKAIVDQHHGELPVGAAISVRTGHVSWPWLIAAPTMRIPENIAHTLNPYHAFRAILLEISRMQAKDIAIETLVCPGLGTGIGMVSPRRCAALMRAAHINMQRPPRIPSYREIHDVHARLKIAG</sequence>
<comment type="caution">
    <text evidence="2">The sequence shown here is derived from an EMBL/GenBank/DDBJ whole genome shotgun (WGS) entry which is preliminary data.</text>
</comment>
<evidence type="ECO:0000259" key="1">
    <source>
        <dbReference type="PROSITE" id="PS51154"/>
    </source>
</evidence>
<dbReference type="InterPro" id="IPR043472">
    <property type="entry name" value="Macro_dom-like"/>
</dbReference>
<proteinExistence type="predicted"/>
<dbReference type="SMART" id="SM00506">
    <property type="entry name" value="A1pp"/>
    <property type="match status" value="1"/>
</dbReference>
<organism evidence="2 3">
    <name type="scientific">Lysobacter hankyongensis</name>
    <dbReference type="NCBI Taxonomy" id="1176535"/>
    <lineage>
        <taxon>Bacteria</taxon>
        <taxon>Pseudomonadati</taxon>
        <taxon>Pseudomonadota</taxon>
        <taxon>Gammaproteobacteria</taxon>
        <taxon>Lysobacterales</taxon>
        <taxon>Lysobacteraceae</taxon>
        <taxon>Lysobacter</taxon>
    </lineage>
</organism>
<dbReference type="Proteomes" id="UP001499959">
    <property type="component" value="Unassembled WGS sequence"/>
</dbReference>
<dbReference type="Pfam" id="PF01661">
    <property type="entry name" value="Macro"/>
    <property type="match status" value="1"/>
</dbReference>
<dbReference type="PROSITE" id="PS51154">
    <property type="entry name" value="MACRO"/>
    <property type="match status" value="1"/>
</dbReference>
<accession>A0ABP9BC00</accession>
<dbReference type="EMBL" id="BAABJE010000007">
    <property type="protein sequence ID" value="GAA4792416.1"/>
    <property type="molecule type" value="Genomic_DNA"/>
</dbReference>
<dbReference type="SUPFAM" id="SSF52949">
    <property type="entry name" value="Macro domain-like"/>
    <property type="match status" value="1"/>
</dbReference>
<gene>
    <name evidence="2" type="ORF">GCM10023307_17270</name>
</gene>
<dbReference type="RefSeq" id="WP_345302916.1">
    <property type="nucleotide sequence ID" value="NZ_BAABJE010000007.1"/>
</dbReference>
<dbReference type="InterPro" id="IPR002589">
    <property type="entry name" value="Macro_dom"/>
</dbReference>
<keyword evidence="3" id="KW-1185">Reference proteome</keyword>